<evidence type="ECO:0000313" key="4">
    <source>
        <dbReference type="Proteomes" id="UP000601055"/>
    </source>
</evidence>
<dbReference type="NCBIfam" id="NF047864">
    <property type="entry name" value="CBU_0592_membra"/>
    <property type="match status" value="1"/>
</dbReference>
<organism evidence="3 4">
    <name type="scientific">Pedobacter planticolens</name>
    <dbReference type="NCBI Taxonomy" id="2679964"/>
    <lineage>
        <taxon>Bacteria</taxon>
        <taxon>Pseudomonadati</taxon>
        <taxon>Bacteroidota</taxon>
        <taxon>Sphingobacteriia</taxon>
        <taxon>Sphingobacteriales</taxon>
        <taxon>Sphingobacteriaceae</taxon>
        <taxon>Pedobacter</taxon>
    </lineage>
</organism>
<dbReference type="Proteomes" id="UP000601055">
    <property type="component" value="Unassembled WGS sequence"/>
</dbReference>
<name>A0A923IUS0_9SPHI</name>
<keyword evidence="4" id="KW-1185">Reference proteome</keyword>
<feature type="transmembrane region" description="Helical" evidence="1">
    <location>
        <begin position="54"/>
        <end position="73"/>
    </location>
</feature>
<dbReference type="Pfam" id="PF26604">
    <property type="entry name" value="CBU_0592"/>
    <property type="match status" value="1"/>
</dbReference>
<proteinExistence type="predicted"/>
<reference evidence="3" key="1">
    <citation type="submission" date="2019-11" db="EMBL/GenBank/DDBJ databases">
        <title>Description of Pedobacter sp. LMG 31464T.</title>
        <authorList>
            <person name="Carlier A."/>
            <person name="Qi S."/>
            <person name="Vandamme P."/>
        </authorList>
    </citation>
    <scope>NUCLEOTIDE SEQUENCE</scope>
    <source>
        <strain evidence="3">LMG 31464</strain>
    </source>
</reference>
<feature type="transmembrane region" description="Helical" evidence="1">
    <location>
        <begin position="31"/>
        <end position="48"/>
    </location>
</feature>
<feature type="domain" description="CBU-0592-like" evidence="2">
    <location>
        <begin position="5"/>
        <end position="78"/>
    </location>
</feature>
<dbReference type="EMBL" id="WNXD01000002">
    <property type="protein sequence ID" value="MBB2146265.1"/>
    <property type="molecule type" value="Genomic_DNA"/>
</dbReference>
<keyword evidence="1" id="KW-0472">Membrane</keyword>
<dbReference type="AlphaFoldDB" id="A0A923IUS0"/>
<feature type="transmembrane region" description="Helical" evidence="1">
    <location>
        <begin position="6"/>
        <end position="24"/>
    </location>
</feature>
<protein>
    <recommendedName>
        <fullName evidence="2">CBU-0592-like domain-containing protein</fullName>
    </recommendedName>
</protein>
<sequence length="83" mass="9026">METSDIIATFGVSLLLIAFFLQSLKIIKAESATYGLLNFFGAAIAGYASWLIPFMPFVILEAVWSAVALYGLIKLCTKKKSST</sequence>
<keyword evidence="1" id="KW-1133">Transmembrane helix</keyword>
<evidence type="ECO:0000256" key="1">
    <source>
        <dbReference type="SAM" id="Phobius"/>
    </source>
</evidence>
<evidence type="ECO:0000259" key="2">
    <source>
        <dbReference type="Pfam" id="PF26604"/>
    </source>
</evidence>
<evidence type="ECO:0000313" key="3">
    <source>
        <dbReference type="EMBL" id="MBB2146265.1"/>
    </source>
</evidence>
<keyword evidence="1" id="KW-0812">Transmembrane</keyword>
<comment type="caution">
    <text evidence="3">The sequence shown here is derived from an EMBL/GenBank/DDBJ whole genome shotgun (WGS) entry which is preliminary data.</text>
</comment>
<gene>
    <name evidence="3" type="ORF">GM921_12260</name>
</gene>
<accession>A0A923IUS0</accession>
<dbReference type="RefSeq" id="WP_182922930.1">
    <property type="nucleotide sequence ID" value="NZ_WNXD01000002.1"/>
</dbReference>
<dbReference type="InterPro" id="IPR058058">
    <property type="entry name" value="CBU_0592-like"/>
</dbReference>